<protein>
    <recommendedName>
        <fullName evidence="4">DUF5666 domain-containing protein</fullName>
    </recommendedName>
</protein>
<gene>
    <name evidence="2" type="ORF">I4I82_03490</name>
</gene>
<evidence type="ECO:0000313" key="3">
    <source>
        <dbReference type="Proteomes" id="UP000694300"/>
    </source>
</evidence>
<comment type="caution">
    <text evidence="2">The sequence shown here is derived from an EMBL/GenBank/DDBJ whole genome shotgun (WGS) entry which is preliminary data.</text>
</comment>
<sequence length="163" mass="16492">MTGGPGRQARAGEGAVRALWRDRVFVVSLVVAAVAVLVGLVGTLGADPSPAPAAGEAVELADVDDLRDIVGGQVSAQDAEVESVPADEGFWVSGGGDRVWVQIGTAGESPIVVEAGDRVGFTGTVVAHGPDFVLGPEFPEQDAEEIVAAGAHVEVDADDVRLG</sequence>
<keyword evidence="1" id="KW-0812">Transmembrane</keyword>
<evidence type="ECO:0000313" key="2">
    <source>
        <dbReference type="EMBL" id="MBW0126743.1"/>
    </source>
</evidence>
<organism evidence="2 3">
    <name type="scientific">Pseudonocardia oceani</name>
    <dbReference type="NCBI Taxonomy" id="2792013"/>
    <lineage>
        <taxon>Bacteria</taxon>
        <taxon>Bacillati</taxon>
        <taxon>Actinomycetota</taxon>
        <taxon>Actinomycetes</taxon>
        <taxon>Pseudonocardiales</taxon>
        <taxon>Pseudonocardiaceae</taxon>
        <taxon>Pseudonocardia</taxon>
    </lineage>
</organism>
<keyword evidence="1" id="KW-0472">Membrane</keyword>
<evidence type="ECO:0000256" key="1">
    <source>
        <dbReference type="SAM" id="Phobius"/>
    </source>
</evidence>
<feature type="transmembrane region" description="Helical" evidence="1">
    <location>
        <begin position="24"/>
        <end position="46"/>
    </location>
</feature>
<keyword evidence="1" id="KW-1133">Transmembrane helix</keyword>
<keyword evidence="3" id="KW-1185">Reference proteome</keyword>
<proteinExistence type="predicted"/>
<accession>A0ABS6U3G4</accession>
<name>A0ABS6U3G4_9PSEU</name>
<reference evidence="2 3" key="1">
    <citation type="submission" date="2020-11" db="EMBL/GenBank/DDBJ databases">
        <title>Pseudonocardia abyssalis sp. nov. and Pseudonocardia oceani sp. nov., description and phylogenomic analysis of two novel actinomycetes isolated from the deep Southern Ocean.</title>
        <authorList>
            <person name="Parra J."/>
        </authorList>
    </citation>
    <scope>NUCLEOTIDE SEQUENCE [LARGE SCALE GENOMIC DNA]</scope>
    <source>
        <strain evidence="3">KRD185</strain>
    </source>
</reference>
<evidence type="ECO:0008006" key="4">
    <source>
        <dbReference type="Google" id="ProtNLM"/>
    </source>
</evidence>
<dbReference type="Proteomes" id="UP000694300">
    <property type="component" value="Unassembled WGS sequence"/>
</dbReference>
<dbReference type="RefSeq" id="WP_218595210.1">
    <property type="nucleotide sequence ID" value="NZ_JADQDF010000001.1"/>
</dbReference>
<dbReference type="EMBL" id="JADQDF010000001">
    <property type="protein sequence ID" value="MBW0126743.1"/>
    <property type="molecule type" value="Genomic_DNA"/>
</dbReference>